<name>L7UC67_MYXSD</name>
<feature type="signal peptide" evidence="1">
    <location>
        <begin position="1"/>
        <end position="20"/>
    </location>
</feature>
<dbReference type="Proteomes" id="UP000011131">
    <property type="component" value="Chromosome"/>
</dbReference>
<sequence>MPPRLLLALVLVLLPFASQAQISFPKDERWLTVGPLVSIHDLADQPRFGLGLETTLNWLNDVHSLGLFAQAQWMTQGHARLAGGIQGTLVFAGLELGVYHSTGTQEHLPTTGLQLTPFLTGIYGSLGVRIGIPLSNKGGGLGPDGVPGRVRQGREVGLVVTGKLPFELSDHSTFEPSYPWN</sequence>
<keyword evidence="1" id="KW-0732">Signal</keyword>
<dbReference type="OrthoDB" id="5520188at2"/>
<keyword evidence="3" id="KW-1185">Reference proteome</keyword>
<evidence type="ECO:0000313" key="3">
    <source>
        <dbReference type="Proteomes" id="UP000011131"/>
    </source>
</evidence>
<reference evidence="2 3" key="1">
    <citation type="journal article" date="2013" name="Genome Announc.">
        <title>Complete genome sequence of Myxococcus stipitatus strain DSM 14675, a fruiting myxobacterium.</title>
        <authorList>
            <person name="Huntley S."/>
            <person name="Kneip S."/>
            <person name="Treuner-Lange A."/>
            <person name="Sogaard-Andersen L."/>
        </authorList>
    </citation>
    <scope>NUCLEOTIDE SEQUENCE [LARGE SCALE GENOMIC DNA]</scope>
    <source>
        <strain evidence="3">DSM 14675 / JCM 12634 / Mx s8</strain>
    </source>
</reference>
<dbReference type="AlphaFoldDB" id="L7UC67"/>
<evidence type="ECO:0000313" key="2">
    <source>
        <dbReference type="EMBL" id="AGC44059.1"/>
    </source>
</evidence>
<dbReference type="EMBL" id="CP004025">
    <property type="protein sequence ID" value="AGC44059.1"/>
    <property type="molecule type" value="Genomic_DNA"/>
</dbReference>
<organism evidence="2 3">
    <name type="scientific">Myxococcus stipitatus (strain DSM 14675 / JCM 12634 / Mx s8)</name>
    <dbReference type="NCBI Taxonomy" id="1278073"/>
    <lineage>
        <taxon>Bacteria</taxon>
        <taxon>Pseudomonadati</taxon>
        <taxon>Myxococcota</taxon>
        <taxon>Myxococcia</taxon>
        <taxon>Myxococcales</taxon>
        <taxon>Cystobacterineae</taxon>
        <taxon>Myxococcaceae</taxon>
        <taxon>Myxococcus</taxon>
    </lineage>
</organism>
<protein>
    <submittedName>
        <fullName evidence="2">Uncharacterized protein</fullName>
    </submittedName>
</protein>
<dbReference type="HOGENOM" id="CLU_1494708_0_0_7"/>
<gene>
    <name evidence="2" type="ordered locus">MYSTI_02743</name>
</gene>
<proteinExistence type="predicted"/>
<dbReference type="KEGG" id="msd:MYSTI_02743"/>
<dbReference type="PATRIC" id="fig|1278073.3.peg.2794"/>
<feature type="chain" id="PRO_5003984159" evidence="1">
    <location>
        <begin position="21"/>
        <end position="181"/>
    </location>
</feature>
<evidence type="ECO:0000256" key="1">
    <source>
        <dbReference type="SAM" id="SignalP"/>
    </source>
</evidence>
<accession>L7UC67</accession>
<dbReference type="RefSeq" id="WP_015348320.1">
    <property type="nucleotide sequence ID" value="NC_020126.1"/>
</dbReference>